<keyword evidence="6 7" id="KW-0012">Acyltransferase</keyword>
<dbReference type="PANTHER" id="PTHR22883">
    <property type="entry name" value="ZINC FINGER DHHC DOMAIN CONTAINING PROTEIN"/>
    <property type="match status" value="1"/>
</dbReference>
<comment type="domain">
    <text evidence="7">The DHHC domain is required for palmitoyltransferase activity.</text>
</comment>
<feature type="transmembrane region" description="Helical" evidence="7">
    <location>
        <begin position="97"/>
        <end position="114"/>
    </location>
</feature>
<dbReference type="InterPro" id="IPR001594">
    <property type="entry name" value="Palmitoyltrfase_DHHC"/>
</dbReference>
<dbReference type="STRING" id="407821.A0A087T5Y2"/>
<dbReference type="Pfam" id="PF01529">
    <property type="entry name" value="DHHC"/>
    <property type="match status" value="1"/>
</dbReference>
<comment type="catalytic activity">
    <reaction evidence="7">
        <text>L-cysteinyl-[protein] + hexadecanoyl-CoA = S-hexadecanoyl-L-cysteinyl-[protein] + CoA</text>
        <dbReference type="Rhea" id="RHEA:36683"/>
        <dbReference type="Rhea" id="RHEA-COMP:10131"/>
        <dbReference type="Rhea" id="RHEA-COMP:11032"/>
        <dbReference type="ChEBI" id="CHEBI:29950"/>
        <dbReference type="ChEBI" id="CHEBI:57287"/>
        <dbReference type="ChEBI" id="CHEBI:57379"/>
        <dbReference type="ChEBI" id="CHEBI:74151"/>
        <dbReference type="EC" id="2.3.1.225"/>
    </reaction>
</comment>
<dbReference type="GO" id="GO:0005783">
    <property type="term" value="C:endoplasmic reticulum"/>
    <property type="evidence" value="ECO:0007669"/>
    <property type="project" value="TreeGrafter"/>
</dbReference>
<evidence type="ECO:0000256" key="1">
    <source>
        <dbReference type="ARBA" id="ARBA00004141"/>
    </source>
</evidence>
<feature type="transmembrane region" description="Helical" evidence="7">
    <location>
        <begin position="121"/>
        <end position="143"/>
    </location>
</feature>
<dbReference type="EMBL" id="KK113587">
    <property type="protein sequence ID" value="KFM60521.1"/>
    <property type="molecule type" value="Genomic_DNA"/>
</dbReference>
<feature type="domain" description="Palmitoyltransferase DHHC" evidence="8">
    <location>
        <begin position="22"/>
        <end position="161"/>
    </location>
</feature>
<dbReference type="GO" id="GO:0019706">
    <property type="term" value="F:protein-cysteine S-palmitoyltransferase activity"/>
    <property type="evidence" value="ECO:0007669"/>
    <property type="project" value="UniProtKB-EC"/>
</dbReference>
<comment type="subcellular location">
    <subcellularLocation>
        <location evidence="1">Membrane</location>
        <topology evidence="1">Multi-pass membrane protein</topology>
    </subcellularLocation>
</comment>
<evidence type="ECO:0000256" key="2">
    <source>
        <dbReference type="ARBA" id="ARBA00022679"/>
    </source>
</evidence>
<dbReference type="PROSITE" id="PS50216">
    <property type="entry name" value="DHHC"/>
    <property type="match status" value="1"/>
</dbReference>
<dbReference type="GO" id="GO:0016020">
    <property type="term" value="C:membrane"/>
    <property type="evidence" value="ECO:0007669"/>
    <property type="project" value="UniProtKB-SubCell"/>
</dbReference>
<feature type="non-terminal residue" evidence="9">
    <location>
        <position position="225"/>
    </location>
</feature>
<name>A0A087T5Y2_STEMI</name>
<dbReference type="GO" id="GO:0006612">
    <property type="term" value="P:protein targeting to membrane"/>
    <property type="evidence" value="ECO:0007669"/>
    <property type="project" value="TreeGrafter"/>
</dbReference>
<reference evidence="9 10" key="1">
    <citation type="submission" date="2013-11" db="EMBL/GenBank/DDBJ databases">
        <title>Genome sequencing of Stegodyphus mimosarum.</title>
        <authorList>
            <person name="Bechsgaard J."/>
        </authorList>
    </citation>
    <scope>NUCLEOTIDE SEQUENCE [LARGE SCALE GENOMIC DNA]</scope>
</reference>
<dbReference type="OMA" id="RMHLTWL"/>
<sequence>MVILKDTTTRKIILPSLLKPGWHFCYVCEANSPPRSFHCDKCKTCILKRDHHCAFAGRCIGLKNFRYFLLFLFYLSLGAMYAMLFNMYFIWDVLGGFSFFSVGAHFVPFIFWILGYLSFRVFICTLMSLLSIIGVLCVTYFFFFHLNQMLHNQTTYEHIENIRDYDLGWKNNLVESLGQQWHMVWFLPFVESPLPSDGLSFLSNNSTASDLLNYNVAGSIRHRHL</sequence>
<feature type="transmembrane region" description="Helical" evidence="7">
    <location>
        <begin position="67"/>
        <end position="91"/>
    </location>
</feature>
<protein>
    <recommendedName>
        <fullName evidence="7">Palmitoyltransferase</fullName>
        <ecNumber evidence="7">2.3.1.225</ecNumber>
    </recommendedName>
</protein>
<evidence type="ECO:0000256" key="5">
    <source>
        <dbReference type="ARBA" id="ARBA00023136"/>
    </source>
</evidence>
<gene>
    <name evidence="9" type="ORF">X975_18366</name>
</gene>
<keyword evidence="5 7" id="KW-0472">Membrane</keyword>
<organism evidence="9 10">
    <name type="scientific">Stegodyphus mimosarum</name>
    <name type="common">African social velvet spider</name>
    <dbReference type="NCBI Taxonomy" id="407821"/>
    <lineage>
        <taxon>Eukaryota</taxon>
        <taxon>Metazoa</taxon>
        <taxon>Ecdysozoa</taxon>
        <taxon>Arthropoda</taxon>
        <taxon>Chelicerata</taxon>
        <taxon>Arachnida</taxon>
        <taxon>Araneae</taxon>
        <taxon>Araneomorphae</taxon>
        <taxon>Entelegynae</taxon>
        <taxon>Eresoidea</taxon>
        <taxon>Eresidae</taxon>
        <taxon>Stegodyphus</taxon>
    </lineage>
</organism>
<evidence type="ECO:0000256" key="3">
    <source>
        <dbReference type="ARBA" id="ARBA00022692"/>
    </source>
</evidence>
<keyword evidence="3 7" id="KW-0812">Transmembrane</keyword>
<keyword evidence="4 7" id="KW-1133">Transmembrane helix</keyword>
<proteinExistence type="inferred from homology"/>
<evidence type="ECO:0000313" key="9">
    <source>
        <dbReference type="EMBL" id="KFM60521.1"/>
    </source>
</evidence>
<keyword evidence="10" id="KW-1185">Reference proteome</keyword>
<evidence type="ECO:0000313" key="10">
    <source>
        <dbReference type="Proteomes" id="UP000054359"/>
    </source>
</evidence>
<dbReference type="AlphaFoldDB" id="A0A087T5Y2"/>
<dbReference type="GO" id="GO:0005794">
    <property type="term" value="C:Golgi apparatus"/>
    <property type="evidence" value="ECO:0007669"/>
    <property type="project" value="TreeGrafter"/>
</dbReference>
<comment type="similarity">
    <text evidence="7">Belongs to the DHHC palmitoyltransferase family.</text>
</comment>
<evidence type="ECO:0000259" key="8">
    <source>
        <dbReference type="Pfam" id="PF01529"/>
    </source>
</evidence>
<evidence type="ECO:0000256" key="6">
    <source>
        <dbReference type="ARBA" id="ARBA00023315"/>
    </source>
</evidence>
<keyword evidence="2 7" id="KW-0808">Transferase</keyword>
<evidence type="ECO:0000256" key="4">
    <source>
        <dbReference type="ARBA" id="ARBA00022989"/>
    </source>
</evidence>
<accession>A0A087T5Y2</accession>
<dbReference type="PANTHER" id="PTHR22883:SF452">
    <property type="entry name" value="PALMITOYLTRANSFERASE"/>
    <property type="match status" value="1"/>
</dbReference>
<dbReference type="OrthoDB" id="302728at2759"/>
<dbReference type="EC" id="2.3.1.225" evidence="7"/>
<dbReference type="Proteomes" id="UP000054359">
    <property type="component" value="Unassembled WGS sequence"/>
</dbReference>
<evidence type="ECO:0000256" key="7">
    <source>
        <dbReference type="RuleBase" id="RU079119"/>
    </source>
</evidence>
<dbReference type="InterPro" id="IPR039859">
    <property type="entry name" value="PFA4/ZDH16/20/ERF2-like"/>
</dbReference>